<evidence type="ECO:0000313" key="3">
    <source>
        <dbReference type="Proteomes" id="UP000198926"/>
    </source>
</evidence>
<proteinExistence type="predicted"/>
<evidence type="ECO:0000259" key="1">
    <source>
        <dbReference type="PROSITE" id="PS50844"/>
    </source>
</evidence>
<dbReference type="InterPro" id="IPR036732">
    <property type="entry name" value="AFP_Neu5c_C_sf"/>
</dbReference>
<dbReference type="CDD" id="cd11615">
    <property type="entry name" value="SAF_NeuB_like"/>
    <property type="match status" value="1"/>
</dbReference>
<dbReference type="InterPro" id="IPR013974">
    <property type="entry name" value="SAF"/>
</dbReference>
<dbReference type="GO" id="GO:0047444">
    <property type="term" value="F:N-acylneuraminate-9-phosphate synthase activity"/>
    <property type="evidence" value="ECO:0007669"/>
    <property type="project" value="TreeGrafter"/>
</dbReference>
<keyword evidence="3" id="KW-1185">Reference proteome</keyword>
<dbReference type="InterPro" id="IPR051690">
    <property type="entry name" value="PseI-like"/>
</dbReference>
<dbReference type="SUPFAM" id="SSF51569">
    <property type="entry name" value="Aldolase"/>
    <property type="match status" value="1"/>
</dbReference>
<dbReference type="InterPro" id="IPR013132">
    <property type="entry name" value="PseI/NeuA/B-like_N"/>
</dbReference>
<dbReference type="Gene3D" id="3.90.1210.10">
    <property type="entry name" value="Antifreeze-like/N-acetylneuraminic acid synthase C-terminal domain"/>
    <property type="match status" value="1"/>
</dbReference>
<dbReference type="InterPro" id="IPR057736">
    <property type="entry name" value="SAF_PseI/NeuA/NeuB"/>
</dbReference>
<dbReference type="RefSeq" id="WP_207493693.1">
    <property type="nucleotide sequence ID" value="NZ_FOZM01000002.1"/>
</dbReference>
<sequence>MENEITIAGRRIGPSHPPLVIAEIGINHNGDLDVAKAMVKAAALSGCEMVKHQTHVIEDEMTDEAKKIFPPNADVSIWEVMEQCALSADDEKAMKDYAESLGLIWISTPFSRAAADRLVGWDVPAFKIGSGEADNLPLIRHISKQGKPVIMSTGMQSIESLAASVAILEDSGVPYALLECTNLYPSPPEIVSLRGVTELQSAFPNAVVGFSDHSIGPEMALASVALGASILERHFTDTRYRKGPDVSCSMDPSELRHIIERSKEIWIAARNPKARSSAEEDVYRFARASIVADKDLPAGHVIGEADIWARRPGNGPIAGYEFDQVLGQRLKRDVRLNEQLSWDDLEKS</sequence>
<name>A0A1I6MWB9_9RHOB</name>
<dbReference type="Proteomes" id="UP000198926">
    <property type="component" value="Unassembled WGS sequence"/>
</dbReference>
<reference evidence="2 3" key="1">
    <citation type="submission" date="2016-10" db="EMBL/GenBank/DDBJ databases">
        <authorList>
            <person name="de Groot N.N."/>
        </authorList>
    </citation>
    <scope>NUCLEOTIDE SEQUENCE [LARGE SCALE GENOMIC DNA]</scope>
    <source>
        <strain evidence="2 3">DSM 29433</strain>
    </source>
</reference>
<dbReference type="PROSITE" id="PS50844">
    <property type="entry name" value="AFP_LIKE"/>
    <property type="match status" value="1"/>
</dbReference>
<dbReference type="STRING" id="1123755.SAMN05444714_2452"/>
<protein>
    <submittedName>
        <fullName evidence="2">N-acetylneuraminate synthase</fullName>
    </submittedName>
</protein>
<dbReference type="Pfam" id="PF08666">
    <property type="entry name" value="SAF"/>
    <property type="match status" value="1"/>
</dbReference>
<dbReference type="InterPro" id="IPR013785">
    <property type="entry name" value="Aldolase_TIM"/>
</dbReference>
<dbReference type="PANTHER" id="PTHR42966">
    <property type="entry name" value="N-ACETYLNEURAMINATE SYNTHASE"/>
    <property type="match status" value="1"/>
</dbReference>
<evidence type="ECO:0000313" key="2">
    <source>
        <dbReference type="EMBL" id="SFS20013.1"/>
    </source>
</evidence>
<dbReference type="Pfam" id="PF03102">
    <property type="entry name" value="NeuB"/>
    <property type="match status" value="1"/>
</dbReference>
<dbReference type="Gene3D" id="3.20.20.70">
    <property type="entry name" value="Aldolase class I"/>
    <property type="match status" value="1"/>
</dbReference>
<dbReference type="GO" id="GO:0016051">
    <property type="term" value="P:carbohydrate biosynthetic process"/>
    <property type="evidence" value="ECO:0007669"/>
    <property type="project" value="InterPro"/>
</dbReference>
<gene>
    <name evidence="2" type="ORF">SAMN05444714_2452</name>
</gene>
<feature type="domain" description="AFP-like" evidence="1">
    <location>
        <begin position="289"/>
        <end position="348"/>
    </location>
</feature>
<organism evidence="2 3">
    <name type="scientific">Yoonia litorea</name>
    <dbReference type="NCBI Taxonomy" id="1123755"/>
    <lineage>
        <taxon>Bacteria</taxon>
        <taxon>Pseudomonadati</taxon>
        <taxon>Pseudomonadota</taxon>
        <taxon>Alphaproteobacteria</taxon>
        <taxon>Rhodobacterales</taxon>
        <taxon>Paracoccaceae</taxon>
        <taxon>Yoonia</taxon>
    </lineage>
</organism>
<accession>A0A1I6MWB9</accession>
<dbReference type="EMBL" id="FOZM01000002">
    <property type="protein sequence ID" value="SFS20013.1"/>
    <property type="molecule type" value="Genomic_DNA"/>
</dbReference>
<dbReference type="SMART" id="SM00858">
    <property type="entry name" value="SAF"/>
    <property type="match status" value="1"/>
</dbReference>
<dbReference type="SUPFAM" id="SSF51269">
    <property type="entry name" value="AFP III-like domain"/>
    <property type="match status" value="1"/>
</dbReference>
<dbReference type="AlphaFoldDB" id="A0A1I6MWB9"/>
<dbReference type="InterPro" id="IPR006190">
    <property type="entry name" value="SAF_AFP_Neu5Ac"/>
</dbReference>
<dbReference type="PANTHER" id="PTHR42966:SF1">
    <property type="entry name" value="SIALIC ACID SYNTHASE"/>
    <property type="match status" value="1"/>
</dbReference>